<gene>
    <name evidence="8" type="ORF">FYJ60_07100</name>
</gene>
<evidence type="ECO:0000256" key="2">
    <source>
        <dbReference type="ARBA" id="ARBA00022475"/>
    </source>
</evidence>
<evidence type="ECO:0000256" key="1">
    <source>
        <dbReference type="ARBA" id="ARBA00004651"/>
    </source>
</evidence>
<dbReference type="GO" id="GO:0005886">
    <property type="term" value="C:plasma membrane"/>
    <property type="evidence" value="ECO:0007669"/>
    <property type="project" value="UniProtKB-SubCell"/>
</dbReference>
<dbReference type="Proteomes" id="UP000466864">
    <property type="component" value="Unassembled WGS sequence"/>
</dbReference>
<dbReference type="PANTHER" id="PTHR30294">
    <property type="entry name" value="MEMBRANE COMPONENT OF ABC TRANSPORTER YHHJ-RELATED"/>
    <property type="match status" value="1"/>
</dbReference>
<feature type="transmembrane region" description="Helical" evidence="6">
    <location>
        <begin position="307"/>
        <end position="328"/>
    </location>
</feature>
<feature type="transmembrane region" description="Helical" evidence="6">
    <location>
        <begin position="362"/>
        <end position="384"/>
    </location>
</feature>
<keyword evidence="5 6" id="KW-0472">Membrane</keyword>
<evidence type="ECO:0000256" key="6">
    <source>
        <dbReference type="SAM" id="Phobius"/>
    </source>
</evidence>
<comment type="caution">
    <text evidence="8">The sequence shown here is derived from an EMBL/GenBank/DDBJ whole genome shotgun (WGS) entry which is preliminary data.</text>
</comment>
<keyword evidence="2" id="KW-1003">Cell membrane</keyword>
<evidence type="ECO:0000313" key="8">
    <source>
        <dbReference type="EMBL" id="MST82078.1"/>
    </source>
</evidence>
<comment type="subcellular location">
    <subcellularLocation>
        <location evidence="1">Cell membrane</location>
        <topology evidence="1">Multi-pass membrane protein</topology>
    </subcellularLocation>
</comment>
<feature type="transmembrane region" description="Helical" evidence="6">
    <location>
        <begin position="20"/>
        <end position="38"/>
    </location>
</feature>
<evidence type="ECO:0000256" key="3">
    <source>
        <dbReference type="ARBA" id="ARBA00022692"/>
    </source>
</evidence>
<evidence type="ECO:0000256" key="5">
    <source>
        <dbReference type="ARBA" id="ARBA00023136"/>
    </source>
</evidence>
<evidence type="ECO:0000313" key="9">
    <source>
        <dbReference type="Proteomes" id="UP000466864"/>
    </source>
</evidence>
<dbReference type="InterPro" id="IPR051449">
    <property type="entry name" value="ABC-2_transporter_component"/>
</dbReference>
<dbReference type="PANTHER" id="PTHR30294:SF29">
    <property type="entry name" value="MULTIDRUG ABC TRANSPORTER PERMEASE YBHS-RELATED"/>
    <property type="match status" value="1"/>
</dbReference>
<name>A0A7X2P988_9FIRM</name>
<dbReference type="Pfam" id="PF12698">
    <property type="entry name" value="ABC2_membrane_3"/>
    <property type="match status" value="1"/>
</dbReference>
<evidence type="ECO:0000256" key="4">
    <source>
        <dbReference type="ARBA" id="ARBA00022989"/>
    </source>
</evidence>
<dbReference type="InterPro" id="IPR013525">
    <property type="entry name" value="ABC2_TM"/>
</dbReference>
<dbReference type="EMBL" id="VUMV01000004">
    <property type="protein sequence ID" value="MST82078.1"/>
    <property type="molecule type" value="Genomic_DNA"/>
</dbReference>
<keyword evidence="4 6" id="KW-1133">Transmembrane helix</keyword>
<keyword evidence="9" id="KW-1185">Reference proteome</keyword>
<dbReference type="GO" id="GO:0140359">
    <property type="term" value="F:ABC-type transporter activity"/>
    <property type="evidence" value="ECO:0007669"/>
    <property type="project" value="InterPro"/>
</dbReference>
<proteinExistence type="predicted"/>
<reference evidence="8 9" key="1">
    <citation type="submission" date="2019-08" db="EMBL/GenBank/DDBJ databases">
        <title>In-depth cultivation of the pig gut microbiome towards novel bacterial diversity and tailored functional studies.</title>
        <authorList>
            <person name="Wylensek D."/>
            <person name="Hitch T.C.A."/>
            <person name="Clavel T."/>
        </authorList>
    </citation>
    <scope>NUCLEOTIDE SEQUENCE [LARGE SCALE GENOMIC DNA]</scope>
    <source>
        <strain evidence="8 9">Oil+RF-744-WCA-WT-13</strain>
    </source>
</reference>
<dbReference type="AlphaFoldDB" id="A0A7X2P988"/>
<feature type="transmembrane region" description="Helical" evidence="6">
    <location>
        <begin position="335"/>
        <end position="356"/>
    </location>
</feature>
<accession>A0A7X2P988</accession>
<feature type="transmembrane region" description="Helical" evidence="6">
    <location>
        <begin position="177"/>
        <end position="197"/>
    </location>
</feature>
<sequence length="410" mass="45591">MKQFRTIFSFELRNYFKNKFFVGTTVFLMILIAVIMFFPKISGLLKSGTSEQKDAQQILLYAEDPEMEKTAETAFAQAFPDYHVSLAEGEEEIISRVKSGAADCGFWIKSDSEYVYYVNNRTMYDYNTEIADEVLRGIAQMRALTGSGMSIEQAGSILSVPVNHTVKTIGKDQSQNFFYTYIMIFALYMVILLYGQMVSTSVATEKSSRAMELLITSADPVSMMFGKVIAACLAGLIQLLCIFGTAFLLFNITRTDWQDNRIVTSIFDMPLHLLLFMLLFFALGFFIYAFLYGAVGSTVSRLEDINTAIMPITFLFIIAFIVVMTAMGSGQVDTVPMLVCSFIPFTSPMAMFTRIAMSTVPAWQVAVSVGLLGISVIGIGVLAARIYRVGVLLYGTAPKPAELLRMIRKG</sequence>
<dbReference type="RefSeq" id="WP_154457984.1">
    <property type="nucleotide sequence ID" value="NZ_VUMV01000004.1"/>
</dbReference>
<keyword evidence="3 6" id="KW-0812">Transmembrane</keyword>
<feature type="transmembrane region" description="Helical" evidence="6">
    <location>
        <begin position="228"/>
        <end position="250"/>
    </location>
</feature>
<protein>
    <submittedName>
        <fullName evidence="8">ABC transporter permease</fullName>
    </submittedName>
</protein>
<feature type="transmembrane region" description="Helical" evidence="6">
    <location>
        <begin position="271"/>
        <end position="295"/>
    </location>
</feature>
<feature type="domain" description="ABC-2 type transporter transmembrane" evidence="7">
    <location>
        <begin position="23"/>
        <end position="384"/>
    </location>
</feature>
<evidence type="ECO:0000259" key="7">
    <source>
        <dbReference type="Pfam" id="PF12698"/>
    </source>
</evidence>
<organism evidence="8 9">
    <name type="scientific">Bilifractor porci</name>
    <dbReference type="NCBI Taxonomy" id="2606636"/>
    <lineage>
        <taxon>Bacteria</taxon>
        <taxon>Bacillati</taxon>
        <taxon>Bacillota</taxon>
        <taxon>Clostridia</taxon>
        <taxon>Lachnospirales</taxon>
        <taxon>Lachnospiraceae</taxon>
        <taxon>Bilifractor</taxon>
    </lineage>
</organism>